<feature type="domain" description="SPOC" evidence="8">
    <location>
        <begin position="32"/>
        <end position="200"/>
    </location>
</feature>
<accession>A0A4W4G1G8</accession>
<evidence type="ECO:0000256" key="4">
    <source>
        <dbReference type="ARBA" id="ARBA00023054"/>
    </source>
</evidence>
<dbReference type="STRING" id="8005.ENSEEEP00000029950"/>
<keyword evidence="5" id="KW-0804">Transcription</keyword>
<evidence type="ECO:0000256" key="2">
    <source>
        <dbReference type="ARBA" id="ARBA00022884"/>
    </source>
</evidence>
<keyword evidence="3" id="KW-0805">Transcription regulation</keyword>
<reference evidence="9" key="4">
    <citation type="submission" date="2025-08" db="UniProtKB">
        <authorList>
            <consortium name="Ensembl"/>
        </authorList>
    </citation>
    <scope>IDENTIFICATION</scope>
</reference>
<comment type="subcellular location">
    <subcellularLocation>
        <location evidence="1">Nucleus</location>
    </subcellularLocation>
</comment>
<keyword evidence="10" id="KW-1185">Reference proteome</keyword>
<dbReference type="InterPro" id="IPR012921">
    <property type="entry name" value="SPOC_C"/>
</dbReference>
<proteinExistence type="predicted"/>
<dbReference type="GeneTree" id="ENSGT00940000157087"/>
<reference evidence="10" key="2">
    <citation type="journal article" date="2017" name="Sci. Adv.">
        <title>A tail of two voltages: Proteomic comparison of the three electric organs of the electric eel.</title>
        <authorList>
            <person name="Traeger L.L."/>
            <person name="Sabat G."/>
            <person name="Barrett-Wilt G.A."/>
            <person name="Wells G.B."/>
            <person name="Sussman M.R."/>
        </authorList>
    </citation>
    <scope>NUCLEOTIDE SEQUENCE [LARGE SCALE GENOMIC DNA]</scope>
</reference>
<feature type="compositionally biased region" description="Polar residues" evidence="7">
    <location>
        <begin position="41"/>
        <end position="65"/>
    </location>
</feature>
<organism evidence="9 10">
    <name type="scientific">Electrophorus electricus</name>
    <name type="common">Electric eel</name>
    <name type="synonym">Gymnotus electricus</name>
    <dbReference type="NCBI Taxonomy" id="8005"/>
    <lineage>
        <taxon>Eukaryota</taxon>
        <taxon>Metazoa</taxon>
        <taxon>Chordata</taxon>
        <taxon>Craniata</taxon>
        <taxon>Vertebrata</taxon>
        <taxon>Euteleostomi</taxon>
        <taxon>Actinopterygii</taxon>
        <taxon>Neopterygii</taxon>
        <taxon>Teleostei</taxon>
        <taxon>Ostariophysi</taxon>
        <taxon>Gymnotiformes</taxon>
        <taxon>Gymnotoidei</taxon>
        <taxon>Gymnotidae</taxon>
        <taxon>Electrophorus</taxon>
    </lineage>
</organism>
<dbReference type="Ensembl" id="ENSEEET00000030300.2">
    <property type="protein sequence ID" value="ENSEEEP00000029950.1"/>
    <property type="gene ID" value="ENSEEEG00000014346.2"/>
</dbReference>
<dbReference type="GO" id="GO:0005634">
    <property type="term" value="C:nucleus"/>
    <property type="evidence" value="ECO:0007669"/>
    <property type="project" value="UniProtKB-SubCell"/>
</dbReference>
<dbReference type="InterPro" id="IPR016194">
    <property type="entry name" value="SPOC-like_C_dom_sf"/>
</dbReference>
<dbReference type="CDD" id="cd21543">
    <property type="entry name" value="SPOC_SHARP"/>
    <property type="match status" value="1"/>
</dbReference>
<reference evidence="10" key="1">
    <citation type="journal article" date="2014" name="Science">
        <title>Nonhuman genetics. Genomic basis for the convergent evolution of electric organs.</title>
        <authorList>
            <person name="Gallant J.R."/>
            <person name="Traeger L.L."/>
            <person name="Volkening J.D."/>
            <person name="Moffett H."/>
            <person name="Chen P.H."/>
            <person name="Novina C.D."/>
            <person name="Phillips G.N.Jr."/>
            <person name="Anand R."/>
            <person name="Wells G.B."/>
            <person name="Pinch M."/>
            <person name="Guth R."/>
            <person name="Unguez G.A."/>
            <person name="Albert J.S."/>
            <person name="Zakon H.H."/>
            <person name="Samanta M.P."/>
            <person name="Sussman M.R."/>
        </authorList>
    </citation>
    <scope>NUCLEOTIDE SEQUENCE [LARGE SCALE GENOMIC DNA]</scope>
</reference>
<dbReference type="PROSITE" id="PS50917">
    <property type="entry name" value="SPOC"/>
    <property type="match status" value="1"/>
</dbReference>
<dbReference type="Gene3D" id="2.40.290.10">
    <property type="match status" value="1"/>
</dbReference>
<evidence type="ECO:0000313" key="9">
    <source>
        <dbReference type="Ensembl" id="ENSEEEP00000029950.1"/>
    </source>
</evidence>
<dbReference type="AlphaFoldDB" id="A0A4W4G1G8"/>
<dbReference type="Proteomes" id="UP000314983">
    <property type="component" value="Chromosome 24"/>
</dbReference>
<protein>
    <recommendedName>
        <fullName evidence="8">SPOC domain-containing protein</fullName>
    </recommendedName>
</protein>
<evidence type="ECO:0000256" key="1">
    <source>
        <dbReference type="ARBA" id="ARBA00004123"/>
    </source>
</evidence>
<evidence type="ECO:0000256" key="6">
    <source>
        <dbReference type="ARBA" id="ARBA00023242"/>
    </source>
</evidence>
<evidence type="ECO:0000256" key="5">
    <source>
        <dbReference type="ARBA" id="ARBA00023163"/>
    </source>
</evidence>
<dbReference type="Pfam" id="PF07744">
    <property type="entry name" value="SPOC"/>
    <property type="match status" value="1"/>
</dbReference>
<sequence length="200" mass="21237">SQEGENRPKVAHISSGGPLGDPKLDISHVRHPANMDLSRVSRIQSEIASPSYTSPTAITTKSDASPSVKKGPQSLGGPPLRIAQRMRLEASQLEGVARRMTVSSFSDYCLLLALPCGLDQDDVLNQTHALKTGFITYLQAKQAAGIINVPNPGSNQVSVPGLAIFPPCEFSESHLSHLAPDLLNSISSISPHLMIVIASV</sequence>
<dbReference type="InterPro" id="IPR010912">
    <property type="entry name" value="SPOC_met"/>
</dbReference>
<dbReference type="GO" id="GO:0003723">
    <property type="term" value="F:RNA binding"/>
    <property type="evidence" value="ECO:0007669"/>
    <property type="project" value="UniProtKB-KW"/>
</dbReference>
<evidence type="ECO:0000256" key="3">
    <source>
        <dbReference type="ARBA" id="ARBA00023015"/>
    </source>
</evidence>
<evidence type="ECO:0000256" key="7">
    <source>
        <dbReference type="SAM" id="MobiDB-lite"/>
    </source>
</evidence>
<reference evidence="9" key="3">
    <citation type="submission" date="2020-05" db="EMBL/GenBank/DDBJ databases">
        <title>Electrophorus electricus (electric eel) genome, fEleEle1, primary haplotype.</title>
        <authorList>
            <person name="Myers G."/>
            <person name="Meyer A."/>
            <person name="Fedrigo O."/>
            <person name="Formenti G."/>
            <person name="Rhie A."/>
            <person name="Tracey A."/>
            <person name="Sims Y."/>
            <person name="Jarvis E.D."/>
        </authorList>
    </citation>
    <scope>NUCLEOTIDE SEQUENCE [LARGE SCALE GENOMIC DNA]</scope>
</reference>
<name>A0A4W4G1G8_ELEEL</name>
<feature type="region of interest" description="Disordered" evidence="7">
    <location>
        <begin position="1"/>
        <end position="79"/>
    </location>
</feature>
<keyword evidence="6" id="KW-0539">Nucleus</keyword>
<keyword evidence="4" id="KW-0175">Coiled coil</keyword>
<reference evidence="9" key="5">
    <citation type="submission" date="2025-09" db="UniProtKB">
        <authorList>
            <consortium name="Ensembl"/>
        </authorList>
    </citation>
    <scope>IDENTIFICATION</scope>
</reference>
<keyword evidence="2" id="KW-0694">RNA-binding</keyword>
<evidence type="ECO:0000259" key="8">
    <source>
        <dbReference type="PROSITE" id="PS50917"/>
    </source>
</evidence>
<dbReference type="SUPFAM" id="SSF100939">
    <property type="entry name" value="SPOC domain-like"/>
    <property type="match status" value="1"/>
</dbReference>
<evidence type="ECO:0000313" key="10">
    <source>
        <dbReference type="Proteomes" id="UP000314983"/>
    </source>
</evidence>
<dbReference type="FunFam" id="2.40.290.10:FF:000002">
    <property type="entry name" value="Spen family transcriptional repressor"/>
    <property type="match status" value="1"/>
</dbReference>